<feature type="transmembrane region" description="Helical" evidence="1">
    <location>
        <begin position="98"/>
        <end position="124"/>
    </location>
</feature>
<evidence type="ECO:0000313" key="2">
    <source>
        <dbReference type="EMBL" id="SDN13310.1"/>
    </source>
</evidence>
<organism evidence="2 3">
    <name type="scientific">Lachnospira pectinoschiza</name>
    <dbReference type="NCBI Taxonomy" id="28052"/>
    <lineage>
        <taxon>Bacteria</taxon>
        <taxon>Bacillati</taxon>
        <taxon>Bacillota</taxon>
        <taxon>Clostridia</taxon>
        <taxon>Lachnospirales</taxon>
        <taxon>Lachnospiraceae</taxon>
        <taxon>Lachnospira</taxon>
    </lineage>
</organism>
<dbReference type="EMBL" id="FNHZ01000006">
    <property type="protein sequence ID" value="SDN13310.1"/>
    <property type="molecule type" value="Genomic_DNA"/>
</dbReference>
<keyword evidence="1" id="KW-0472">Membrane</keyword>
<keyword evidence="3" id="KW-1185">Reference proteome</keyword>
<feature type="transmembrane region" description="Helical" evidence="1">
    <location>
        <begin position="65"/>
        <end position="86"/>
    </location>
</feature>
<sequence>MIIEIIRVNFGLLISLFALTILSYMDLKRKEVSLWALLVYGLMMIVNLLCPFFTKDKIDLKELILSLSFMLILIIMSLLFKAIAIADSITVGLVALTNGFLIALSSFFLAMLAAAVFSLIGLALKKLKRKATIPFIPFLLAGYLISTMAYFN</sequence>
<name>A0A1G9YVY7_9FIRM</name>
<dbReference type="Proteomes" id="UP000187651">
    <property type="component" value="Unassembled WGS sequence"/>
</dbReference>
<dbReference type="RefSeq" id="WP_074521984.1">
    <property type="nucleotide sequence ID" value="NZ_FNHZ01000006.1"/>
</dbReference>
<feature type="transmembrane region" description="Helical" evidence="1">
    <location>
        <begin position="7"/>
        <end position="27"/>
    </location>
</feature>
<feature type="transmembrane region" description="Helical" evidence="1">
    <location>
        <begin position="33"/>
        <end position="53"/>
    </location>
</feature>
<evidence type="ECO:0008006" key="4">
    <source>
        <dbReference type="Google" id="ProtNLM"/>
    </source>
</evidence>
<evidence type="ECO:0000256" key="1">
    <source>
        <dbReference type="SAM" id="Phobius"/>
    </source>
</evidence>
<accession>A0A1G9YVY7</accession>
<keyword evidence="1" id="KW-1133">Transmembrane helix</keyword>
<protein>
    <recommendedName>
        <fullName evidence="4">Type IV leader peptidase family</fullName>
    </recommendedName>
</protein>
<evidence type="ECO:0000313" key="3">
    <source>
        <dbReference type="Proteomes" id="UP000187651"/>
    </source>
</evidence>
<reference evidence="3" key="1">
    <citation type="submission" date="2016-10" db="EMBL/GenBank/DDBJ databases">
        <authorList>
            <person name="Varghese N."/>
            <person name="Submissions S."/>
        </authorList>
    </citation>
    <scope>NUCLEOTIDE SEQUENCE [LARGE SCALE GENOMIC DNA]</scope>
    <source>
        <strain evidence="3">M83</strain>
    </source>
</reference>
<keyword evidence="1" id="KW-0812">Transmembrane</keyword>
<proteinExistence type="predicted"/>
<feature type="transmembrane region" description="Helical" evidence="1">
    <location>
        <begin position="131"/>
        <end position="151"/>
    </location>
</feature>
<dbReference type="AlphaFoldDB" id="A0A1G9YVY7"/>
<gene>
    <name evidence="2" type="ORF">SAMN05216544_1965</name>
</gene>
<dbReference type="OrthoDB" id="2057245at2"/>